<keyword evidence="3" id="KW-1185">Reference proteome</keyword>
<organism evidence="2 3">
    <name type="scientific">Latilactobacillus curvatus</name>
    <name type="common">Lactobacillus curvatus</name>
    <dbReference type="NCBI Taxonomy" id="28038"/>
    <lineage>
        <taxon>Bacteria</taxon>
        <taxon>Bacillati</taxon>
        <taxon>Bacillota</taxon>
        <taxon>Bacilli</taxon>
        <taxon>Lactobacillales</taxon>
        <taxon>Lactobacillaceae</taxon>
        <taxon>Latilactobacillus</taxon>
    </lineage>
</organism>
<name>A0ABN6GG60_LATCU</name>
<sequence>MAKSTYEYIISHEPNGSSDQSVKQTIQIIKKNHPAYGYRRVTGELHRMNILVNHKKVLVLMRELQLLSTAFNKRTRKYNSYRGNVGTVAKNLINRRFFTDHPYQKLVTDVTEVRWGTKTIDERAYFTCIYDLFSGEILSHQVSKHPTVEFTTTVLNRAVKKIPKNLKYRTTVPSDQGF</sequence>
<proteinExistence type="predicted"/>
<reference evidence="2 3" key="1">
    <citation type="submission" date="2021-05" db="EMBL/GenBank/DDBJ databases">
        <title>Complete Genome Sequence of Latilactobacillus sp. Strain WDN19, a High D-Aspartate-producing Lactic Acid Bacterium Isolated from a Japanese Pickle.</title>
        <authorList>
            <person name="Kajitani K."/>
            <person name="Takahashi S."/>
        </authorList>
    </citation>
    <scope>NUCLEOTIDE SEQUENCE [LARGE SCALE GENOMIC DNA]</scope>
    <source>
        <strain evidence="2 3">WDN19</strain>
    </source>
</reference>
<evidence type="ECO:0000313" key="2">
    <source>
        <dbReference type="EMBL" id="BCX29849.1"/>
    </source>
</evidence>
<feature type="domain" description="HTH-like" evidence="1">
    <location>
        <begin position="26"/>
        <end position="69"/>
    </location>
</feature>
<evidence type="ECO:0000313" key="3">
    <source>
        <dbReference type="Proteomes" id="UP000825100"/>
    </source>
</evidence>
<dbReference type="PANTHER" id="PTHR46889:SF4">
    <property type="entry name" value="TRANSPOSASE INSO FOR INSERTION SEQUENCE ELEMENT IS911B-RELATED"/>
    <property type="match status" value="1"/>
</dbReference>
<dbReference type="PANTHER" id="PTHR46889">
    <property type="entry name" value="TRANSPOSASE INSF FOR INSERTION SEQUENCE IS3B-RELATED"/>
    <property type="match status" value="1"/>
</dbReference>
<dbReference type="Pfam" id="PF13276">
    <property type="entry name" value="HTH_21"/>
    <property type="match status" value="1"/>
</dbReference>
<accession>A0ABN6GG60</accession>
<dbReference type="Proteomes" id="UP000825100">
    <property type="component" value="Chromosome"/>
</dbReference>
<gene>
    <name evidence="2" type="ORF">LTWDN19_04160</name>
</gene>
<evidence type="ECO:0000259" key="1">
    <source>
        <dbReference type="Pfam" id="PF13276"/>
    </source>
</evidence>
<dbReference type="EMBL" id="AP024685">
    <property type="protein sequence ID" value="BCX29849.1"/>
    <property type="molecule type" value="Genomic_DNA"/>
</dbReference>
<protein>
    <recommendedName>
        <fullName evidence="1">HTH-like domain-containing protein</fullName>
    </recommendedName>
</protein>
<dbReference type="SUPFAM" id="SSF53098">
    <property type="entry name" value="Ribonuclease H-like"/>
    <property type="match status" value="1"/>
</dbReference>
<dbReference type="InterPro" id="IPR025948">
    <property type="entry name" value="HTH-like_dom"/>
</dbReference>
<dbReference type="InterPro" id="IPR012337">
    <property type="entry name" value="RNaseH-like_sf"/>
</dbReference>
<dbReference type="InterPro" id="IPR050900">
    <property type="entry name" value="Transposase_IS3/IS150/IS904"/>
</dbReference>